<dbReference type="Gene3D" id="3.80.10.10">
    <property type="entry name" value="Ribonuclease Inhibitor"/>
    <property type="match status" value="2"/>
</dbReference>
<dbReference type="GO" id="GO:0031012">
    <property type="term" value="C:extracellular matrix"/>
    <property type="evidence" value="ECO:0007669"/>
    <property type="project" value="TreeGrafter"/>
</dbReference>
<gene>
    <name evidence="2" type="ORF">CUNI_LOCUS10278</name>
</gene>
<dbReference type="EMBL" id="CAJHNH020001857">
    <property type="protein sequence ID" value="CAG5124720.1"/>
    <property type="molecule type" value="Genomic_DNA"/>
</dbReference>
<dbReference type="Pfam" id="PF13855">
    <property type="entry name" value="LRR_8"/>
    <property type="match status" value="1"/>
</dbReference>
<dbReference type="InterPro" id="IPR050328">
    <property type="entry name" value="Dev_Immune_Receptor"/>
</dbReference>
<organism evidence="2 3">
    <name type="scientific">Candidula unifasciata</name>
    <dbReference type="NCBI Taxonomy" id="100452"/>
    <lineage>
        <taxon>Eukaryota</taxon>
        <taxon>Metazoa</taxon>
        <taxon>Spiralia</taxon>
        <taxon>Lophotrochozoa</taxon>
        <taxon>Mollusca</taxon>
        <taxon>Gastropoda</taxon>
        <taxon>Heterobranchia</taxon>
        <taxon>Euthyneura</taxon>
        <taxon>Panpulmonata</taxon>
        <taxon>Eupulmonata</taxon>
        <taxon>Stylommatophora</taxon>
        <taxon>Helicina</taxon>
        <taxon>Helicoidea</taxon>
        <taxon>Geomitridae</taxon>
        <taxon>Candidula</taxon>
    </lineage>
</organism>
<sequence>MQYNKISNLTGLPQSNKLSILTLNNNHIFDANHLSNVLRPFSDSLNSLSLSFNHLSAIPDLSFLSQLNAYDFSNNQISDPNSGAGSEIVSSADFSYNLLQSVPVIYRSLKSVTIMLLPHNLIHRLQDTDIPYWVVNLDLEYNLITELTDTSFPANSSLLFLTLDNNPIKSISSLAFKNLHSLESLTMQDTKLTRLPLTLAHLTSISYISLSYNPELVCTCLEKGVGKIAPYVDMSGMCGIVSIYNFLVELSPGCPQM</sequence>
<dbReference type="PANTHER" id="PTHR24373:SF370">
    <property type="entry name" value="FISH-LIPS, ISOFORM E"/>
    <property type="match status" value="1"/>
</dbReference>
<evidence type="ECO:0000256" key="1">
    <source>
        <dbReference type="ARBA" id="ARBA00022729"/>
    </source>
</evidence>
<dbReference type="PROSITE" id="PS51450">
    <property type="entry name" value="LRR"/>
    <property type="match status" value="2"/>
</dbReference>
<reference evidence="2" key="1">
    <citation type="submission" date="2021-04" db="EMBL/GenBank/DDBJ databases">
        <authorList>
            <consortium name="Molecular Ecology Group"/>
        </authorList>
    </citation>
    <scope>NUCLEOTIDE SEQUENCE</scope>
</reference>
<dbReference type="InterPro" id="IPR001611">
    <property type="entry name" value="Leu-rich_rpt"/>
</dbReference>
<accession>A0A8S3ZA78</accession>
<dbReference type="AlphaFoldDB" id="A0A8S3ZA78"/>
<dbReference type="InterPro" id="IPR032675">
    <property type="entry name" value="LRR_dom_sf"/>
</dbReference>
<name>A0A8S3ZA78_9EUPU</name>
<protein>
    <submittedName>
        <fullName evidence="2">Uncharacterized protein</fullName>
    </submittedName>
</protein>
<dbReference type="OrthoDB" id="676979at2759"/>
<evidence type="ECO:0000313" key="3">
    <source>
        <dbReference type="Proteomes" id="UP000678393"/>
    </source>
</evidence>
<proteinExistence type="predicted"/>
<keyword evidence="1" id="KW-0732">Signal</keyword>
<dbReference type="Proteomes" id="UP000678393">
    <property type="component" value="Unassembled WGS sequence"/>
</dbReference>
<comment type="caution">
    <text evidence="2">The sequence shown here is derived from an EMBL/GenBank/DDBJ whole genome shotgun (WGS) entry which is preliminary data.</text>
</comment>
<dbReference type="SUPFAM" id="SSF52058">
    <property type="entry name" value="L domain-like"/>
    <property type="match status" value="1"/>
</dbReference>
<dbReference type="PANTHER" id="PTHR24373">
    <property type="entry name" value="SLIT RELATED LEUCINE-RICH REPEAT NEURONAL PROTEIN"/>
    <property type="match status" value="1"/>
</dbReference>
<dbReference type="GO" id="GO:0005615">
    <property type="term" value="C:extracellular space"/>
    <property type="evidence" value="ECO:0007669"/>
    <property type="project" value="TreeGrafter"/>
</dbReference>
<evidence type="ECO:0000313" key="2">
    <source>
        <dbReference type="EMBL" id="CAG5124720.1"/>
    </source>
</evidence>
<keyword evidence="3" id="KW-1185">Reference proteome</keyword>